<dbReference type="InterPro" id="IPR013099">
    <property type="entry name" value="K_chnl_dom"/>
</dbReference>
<evidence type="ECO:0000256" key="2">
    <source>
        <dbReference type="SAM" id="Phobius"/>
    </source>
</evidence>
<dbReference type="GO" id="GO:0098855">
    <property type="term" value="C:HCN channel complex"/>
    <property type="evidence" value="ECO:0007669"/>
    <property type="project" value="TreeGrafter"/>
</dbReference>
<dbReference type="Pfam" id="PF07885">
    <property type="entry name" value="Ion_trans_2"/>
    <property type="match status" value="1"/>
</dbReference>
<feature type="transmembrane region" description="Helical" evidence="2">
    <location>
        <begin position="369"/>
        <end position="388"/>
    </location>
</feature>
<feature type="transmembrane region" description="Helical" evidence="2">
    <location>
        <begin position="324"/>
        <end position="349"/>
    </location>
</feature>
<dbReference type="Pfam" id="PF00027">
    <property type="entry name" value="cNMP_binding"/>
    <property type="match status" value="1"/>
</dbReference>
<evidence type="ECO:0000256" key="1">
    <source>
        <dbReference type="SAM" id="Coils"/>
    </source>
</evidence>
<evidence type="ECO:0000313" key="4">
    <source>
        <dbReference type="EMBL" id="CAD8045482.1"/>
    </source>
</evidence>
<dbReference type="PANTHER" id="PTHR45689:SF5">
    <property type="entry name" value="I[[H]] CHANNEL, ISOFORM E"/>
    <property type="match status" value="1"/>
</dbReference>
<feature type="transmembrane region" description="Helical" evidence="2">
    <location>
        <begin position="190"/>
        <end position="213"/>
    </location>
</feature>
<name>A0A8S1JS56_PARPR</name>
<keyword evidence="1" id="KW-0175">Coiled coil</keyword>
<feature type="coiled-coil region" evidence="1">
    <location>
        <begin position="55"/>
        <end position="82"/>
    </location>
</feature>
<dbReference type="Proteomes" id="UP000688137">
    <property type="component" value="Unassembled WGS sequence"/>
</dbReference>
<dbReference type="InterPro" id="IPR051413">
    <property type="entry name" value="K/Na_HCN_channel"/>
</dbReference>
<dbReference type="OMA" id="NIWIRYN"/>
<reference evidence="4" key="1">
    <citation type="submission" date="2021-01" db="EMBL/GenBank/DDBJ databases">
        <authorList>
            <consortium name="Genoscope - CEA"/>
            <person name="William W."/>
        </authorList>
    </citation>
    <scope>NUCLEOTIDE SEQUENCE</scope>
</reference>
<protein>
    <recommendedName>
        <fullName evidence="3">Cyclic nucleotide-binding domain-containing protein</fullName>
    </recommendedName>
</protein>
<dbReference type="CDD" id="cd00038">
    <property type="entry name" value="CAP_ED"/>
    <property type="match status" value="1"/>
</dbReference>
<feature type="transmembrane region" description="Helical" evidence="2">
    <location>
        <begin position="225"/>
        <end position="244"/>
    </location>
</feature>
<dbReference type="GO" id="GO:0005249">
    <property type="term" value="F:voltage-gated potassium channel activity"/>
    <property type="evidence" value="ECO:0007669"/>
    <property type="project" value="TreeGrafter"/>
</dbReference>
<evidence type="ECO:0000313" key="5">
    <source>
        <dbReference type="Proteomes" id="UP000688137"/>
    </source>
</evidence>
<proteinExistence type="predicted"/>
<accession>A0A8S1JS56</accession>
<feature type="domain" description="Cyclic nucleotide-binding" evidence="3">
    <location>
        <begin position="508"/>
        <end position="609"/>
    </location>
</feature>
<comment type="caution">
    <text evidence="4">The sequence shown here is derived from an EMBL/GenBank/DDBJ whole genome shotgun (WGS) entry which is preliminary data.</text>
</comment>
<gene>
    <name evidence="4" type="ORF">PPRIM_AZ9-3.1.T0090441</name>
</gene>
<dbReference type="EMBL" id="CAJJDM010000006">
    <property type="protein sequence ID" value="CAD8045482.1"/>
    <property type="molecule type" value="Genomic_DNA"/>
</dbReference>
<dbReference type="AlphaFoldDB" id="A0A8S1JS56"/>
<keyword evidence="2" id="KW-0472">Membrane</keyword>
<dbReference type="PROSITE" id="PS50042">
    <property type="entry name" value="CNMP_BINDING_3"/>
    <property type="match status" value="1"/>
</dbReference>
<dbReference type="GO" id="GO:0035725">
    <property type="term" value="P:sodium ion transmembrane transport"/>
    <property type="evidence" value="ECO:0007669"/>
    <property type="project" value="TreeGrafter"/>
</dbReference>
<keyword evidence="5" id="KW-1185">Reference proteome</keyword>
<sequence>MSTNRTENGLLQDCFIGPCIEQSEVNIYKKNSPSKNSISSESSQKNNEVQKQVGIASINYQIQKLKKQLSNKNQNNQQTLNNFFKGSRRNLIEGKIQQIDKLEKTGKQETFNFMKTIIKSSLINKFRHNLLSSSYVIPQDMRQKLEKEGYLQEQKDKAKLTNQVIELQQIHNLHQKKLINLLMPDRNFTLVWDLISLLLLFLSLFLSSLIASFGQHFNICKSLEIMINFYIILEFLFTIYRPIIINGEVVIEISQIWKNYLKTQLLEDVVSFTIWHLIYFDFDQKLILNESMAIIQFIITIRKINRKYNILIEQLYLKGFNSNILNIGTLIIIIYFFAHSMACLWHHIGEVTQQHGSWLSYQNIVDENIWIRYNYSFYWATMTMVTVGYGDITPKNQFEVAFATIIMLSSSCMFAYTMNSIGVIVKTIYDQQTKFKRTLILINQFMSKNEIDQQIQRRVKNYIKYNIENNVLENQEETTKIINELPLNLKKQIEQEIQYRVIQKIKTITENFQIQTQNKLKSILIEMKFTPNDYIYHRNDFKDNFLYFIKEGEVQVIEEQSQKIIKILKAGETFGEFQFFTGQNTRESIKSVGFTHLYKIDREQFINIIKNNQKDFERFHKIKDSILYSKSFSAIQIKCQICGQFNHIQIECPYMTYQPNLYIKILKLNQSSINNRFFQVRSHKKLKSLMILQQNYQATKQIQEDYVDSFNTEHMVTYQVSNSLSYIQESELISDNKLISNRSFPKQDNIKNTNGDIKQCDQLYPKKIESEKKNQSQVFQNNKPSLIDNERKKMLLKETLIFQQLDQFQRLSHSYDLVGFDKIHNFTVYLPHNNFNYIIKQYYKEKYKLKNSKQLRSQFSKRDQ</sequence>
<dbReference type="GO" id="GO:0003254">
    <property type="term" value="P:regulation of membrane depolarization"/>
    <property type="evidence" value="ECO:0007669"/>
    <property type="project" value="TreeGrafter"/>
</dbReference>
<evidence type="ECO:0000259" key="3">
    <source>
        <dbReference type="PROSITE" id="PS50042"/>
    </source>
</evidence>
<dbReference type="PANTHER" id="PTHR45689">
    <property type="entry name" value="I[[H]] CHANNEL, ISOFORM E"/>
    <property type="match status" value="1"/>
</dbReference>
<keyword evidence="2" id="KW-0812">Transmembrane</keyword>
<dbReference type="InterPro" id="IPR000595">
    <property type="entry name" value="cNMP-bd_dom"/>
</dbReference>
<organism evidence="4 5">
    <name type="scientific">Paramecium primaurelia</name>
    <dbReference type="NCBI Taxonomy" id="5886"/>
    <lineage>
        <taxon>Eukaryota</taxon>
        <taxon>Sar</taxon>
        <taxon>Alveolata</taxon>
        <taxon>Ciliophora</taxon>
        <taxon>Intramacronucleata</taxon>
        <taxon>Oligohymenophorea</taxon>
        <taxon>Peniculida</taxon>
        <taxon>Parameciidae</taxon>
        <taxon>Paramecium</taxon>
    </lineage>
</organism>
<feature type="transmembrane region" description="Helical" evidence="2">
    <location>
        <begin position="400"/>
        <end position="418"/>
    </location>
</feature>
<dbReference type="SMART" id="SM00100">
    <property type="entry name" value="cNMP"/>
    <property type="match status" value="1"/>
</dbReference>
<keyword evidence="2" id="KW-1133">Transmembrane helix</keyword>